<accession>A0A194XCC6</accession>
<reference evidence="1 2" key="1">
    <citation type="submission" date="2015-10" db="EMBL/GenBank/DDBJ databases">
        <title>Full genome of DAOMC 229536 Phialocephala scopiformis, a fungal endophyte of spruce producing the potent anti-insectan compound rugulosin.</title>
        <authorList>
            <consortium name="DOE Joint Genome Institute"/>
            <person name="Walker A.K."/>
            <person name="Frasz S.L."/>
            <person name="Seifert K.A."/>
            <person name="Miller J.D."/>
            <person name="Mondo S.J."/>
            <person name="Labutti K."/>
            <person name="Lipzen A."/>
            <person name="Dockter R."/>
            <person name="Kennedy M."/>
            <person name="Grigoriev I.V."/>
            <person name="Spatafora J.W."/>
        </authorList>
    </citation>
    <scope>NUCLEOTIDE SEQUENCE [LARGE SCALE GENOMIC DNA]</scope>
    <source>
        <strain evidence="1 2">CBS 120377</strain>
    </source>
</reference>
<keyword evidence="2" id="KW-1185">Reference proteome</keyword>
<evidence type="ECO:0000313" key="1">
    <source>
        <dbReference type="EMBL" id="KUJ17814.1"/>
    </source>
</evidence>
<protein>
    <submittedName>
        <fullName evidence="1">Uncharacterized protein</fullName>
    </submittedName>
</protein>
<dbReference type="EMBL" id="KQ947414">
    <property type="protein sequence ID" value="KUJ17814.1"/>
    <property type="molecule type" value="Genomic_DNA"/>
</dbReference>
<dbReference type="KEGG" id="psco:LY89DRAFT_747712"/>
<proteinExistence type="predicted"/>
<name>A0A194XCC6_MOLSC</name>
<sequence length="153" mass="17493">MWLPTRVRRPGVLVACAQRIMSGNRNNNWGCYPFLSWSSRVRRMSDFKQPPTANQDSLGDGKVLSQMHNAGGRLRLVKSWGGTSKIRLPKRPLIGDRSDAKGIVSEFLGLTCLELRAHIGPEYDRRRKLFPVTQKRKGLIWYPHHRGRDEGQS</sequence>
<dbReference type="RefSeq" id="XP_018072169.1">
    <property type="nucleotide sequence ID" value="XM_018221132.1"/>
</dbReference>
<dbReference type="InParanoid" id="A0A194XCC6"/>
<organism evidence="1 2">
    <name type="scientific">Mollisia scopiformis</name>
    <name type="common">Conifer needle endophyte fungus</name>
    <name type="synonym">Phialocephala scopiformis</name>
    <dbReference type="NCBI Taxonomy" id="149040"/>
    <lineage>
        <taxon>Eukaryota</taxon>
        <taxon>Fungi</taxon>
        <taxon>Dikarya</taxon>
        <taxon>Ascomycota</taxon>
        <taxon>Pezizomycotina</taxon>
        <taxon>Leotiomycetes</taxon>
        <taxon>Helotiales</taxon>
        <taxon>Mollisiaceae</taxon>
        <taxon>Mollisia</taxon>
    </lineage>
</organism>
<evidence type="ECO:0000313" key="2">
    <source>
        <dbReference type="Proteomes" id="UP000070700"/>
    </source>
</evidence>
<gene>
    <name evidence="1" type="ORF">LY89DRAFT_747712</name>
</gene>
<dbReference type="AlphaFoldDB" id="A0A194XCC6"/>
<dbReference type="GeneID" id="28830858"/>
<dbReference type="Proteomes" id="UP000070700">
    <property type="component" value="Unassembled WGS sequence"/>
</dbReference>